<feature type="transmembrane region" description="Helical" evidence="1">
    <location>
        <begin position="70"/>
        <end position="90"/>
    </location>
</feature>
<evidence type="ECO:0000313" key="3">
    <source>
        <dbReference type="Proteomes" id="UP000030520"/>
    </source>
</evidence>
<reference evidence="2 3" key="1">
    <citation type="submission" date="2014-10" db="EMBL/GenBank/DDBJ databases">
        <title>Genome sequencing of Vibrio variabilis T01.</title>
        <authorList>
            <person name="Chan K.-G."/>
            <person name="Mohamad N.I."/>
        </authorList>
    </citation>
    <scope>NUCLEOTIDE SEQUENCE [LARGE SCALE GENOMIC DNA]</scope>
    <source>
        <strain evidence="2 3">T01</strain>
    </source>
</reference>
<dbReference type="EMBL" id="JRWM01000063">
    <property type="protein sequence ID" value="KHA58674.1"/>
    <property type="molecule type" value="Genomic_DNA"/>
</dbReference>
<proteinExistence type="predicted"/>
<evidence type="ECO:0000313" key="2">
    <source>
        <dbReference type="EMBL" id="KHA58674.1"/>
    </source>
</evidence>
<sequence>MLMKMLKLLKQSIVLFFALLIVSFLVDYSGAYSDFAFTILGVSLFISALVAWFLPLVIVIVNSDVQRKGVILFFSLGFPVFGGVIGYLILTKQVKSEI</sequence>
<name>A0ABR4Y5A9_9VIBR</name>
<keyword evidence="3" id="KW-1185">Reference proteome</keyword>
<dbReference type="RefSeq" id="WP_038218002.1">
    <property type="nucleotide sequence ID" value="NZ_JRWM01000063.1"/>
</dbReference>
<accession>A0ABR4Y5A9</accession>
<dbReference type="Proteomes" id="UP000030520">
    <property type="component" value="Unassembled WGS sequence"/>
</dbReference>
<protein>
    <recommendedName>
        <fullName evidence="4">Cardiolipin synthase N-terminal domain-containing protein</fullName>
    </recommendedName>
</protein>
<organism evidence="2 3">
    <name type="scientific">Vibrio variabilis</name>
    <dbReference type="NCBI Taxonomy" id="990271"/>
    <lineage>
        <taxon>Bacteria</taxon>
        <taxon>Pseudomonadati</taxon>
        <taxon>Pseudomonadota</taxon>
        <taxon>Gammaproteobacteria</taxon>
        <taxon>Vibrionales</taxon>
        <taxon>Vibrionaceae</taxon>
        <taxon>Vibrio</taxon>
    </lineage>
</organism>
<keyword evidence="1" id="KW-0472">Membrane</keyword>
<keyword evidence="1" id="KW-0812">Transmembrane</keyword>
<keyword evidence="1" id="KW-1133">Transmembrane helix</keyword>
<evidence type="ECO:0000256" key="1">
    <source>
        <dbReference type="SAM" id="Phobius"/>
    </source>
</evidence>
<feature type="transmembrane region" description="Helical" evidence="1">
    <location>
        <begin position="35"/>
        <end position="58"/>
    </location>
</feature>
<gene>
    <name evidence="2" type="ORF">NL53_20605</name>
</gene>
<evidence type="ECO:0008006" key="4">
    <source>
        <dbReference type="Google" id="ProtNLM"/>
    </source>
</evidence>
<comment type="caution">
    <text evidence="2">The sequence shown here is derived from an EMBL/GenBank/DDBJ whole genome shotgun (WGS) entry which is preliminary data.</text>
</comment>